<sequence length="168" mass="18889">MVGEIRRRAQGRRCVGIFWSSCESNDLYARKSLRHAHLAPLWESSEDIHWVVMQRGYERACWVDGPYSKDPQRCTVLPTQTNLAQAIGVIDLLDGFVGNDGVLSHAAGALNKPGYLLLNTRCADWRYAQDVDATPWYPSLKVLRPDTMGGWNTLTEKLVSGIEDLVSR</sequence>
<reference evidence="1 2" key="1">
    <citation type="submission" date="2019-09" db="EMBL/GenBank/DDBJ databases">
        <authorList>
            <person name="Depoorter E."/>
        </authorList>
    </citation>
    <scope>NUCLEOTIDE SEQUENCE [LARGE SCALE GENOMIC DNA]</scope>
    <source>
        <strain evidence="1">LMG 6863</strain>
    </source>
</reference>
<organism evidence="1 2">
    <name type="scientific">Burkholderia lata (strain ATCC 17760 / DSM 23089 / LMG 22485 / NCIMB 9086 / R18194 / 383)</name>
    <dbReference type="NCBI Taxonomy" id="482957"/>
    <lineage>
        <taxon>Bacteria</taxon>
        <taxon>Pseudomonadati</taxon>
        <taxon>Pseudomonadota</taxon>
        <taxon>Betaproteobacteria</taxon>
        <taxon>Burkholderiales</taxon>
        <taxon>Burkholderiaceae</taxon>
        <taxon>Burkholderia</taxon>
        <taxon>Burkholderia cepacia complex</taxon>
    </lineage>
</organism>
<dbReference type="InterPro" id="IPR002201">
    <property type="entry name" value="Glyco_trans_9"/>
</dbReference>
<accession>A0A6P2NT08</accession>
<dbReference type="Gene3D" id="3.40.50.2000">
    <property type="entry name" value="Glycogen Phosphorylase B"/>
    <property type="match status" value="1"/>
</dbReference>
<dbReference type="AlphaFoldDB" id="A0A6P2NT08"/>
<evidence type="ECO:0000313" key="1">
    <source>
        <dbReference type="EMBL" id="VWB98063.1"/>
    </source>
</evidence>
<evidence type="ECO:0000313" key="2">
    <source>
        <dbReference type="Proteomes" id="UP000494170"/>
    </source>
</evidence>
<dbReference type="SUPFAM" id="SSF53756">
    <property type="entry name" value="UDP-Glycosyltransferase/glycogen phosphorylase"/>
    <property type="match status" value="1"/>
</dbReference>
<protein>
    <submittedName>
        <fullName evidence="1">TPR domain-containing protein</fullName>
    </submittedName>
</protein>
<dbReference type="GO" id="GO:0016757">
    <property type="term" value="F:glycosyltransferase activity"/>
    <property type="evidence" value="ECO:0007669"/>
    <property type="project" value="InterPro"/>
</dbReference>
<dbReference type="Proteomes" id="UP000494170">
    <property type="component" value="Unassembled WGS sequence"/>
</dbReference>
<proteinExistence type="predicted"/>
<gene>
    <name evidence="1" type="ORF">BLA6863_04708</name>
</gene>
<dbReference type="EMBL" id="CABVPY010000033">
    <property type="protein sequence ID" value="VWB98063.1"/>
    <property type="molecule type" value="Genomic_DNA"/>
</dbReference>
<name>A0A6P2NT08_BURL3</name>
<dbReference type="Pfam" id="PF01075">
    <property type="entry name" value="Glyco_transf_9"/>
    <property type="match status" value="1"/>
</dbReference>